<dbReference type="OrthoDB" id="5443440at2"/>
<evidence type="ECO:0000313" key="9">
    <source>
        <dbReference type="Proteomes" id="UP000216107"/>
    </source>
</evidence>
<feature type="domain" description="Metallo-beta-lactamase" evidence="6">
    <location>
        <begin position="33"/>
        <end position="270"/>
    </location>
</feature>
<dbReference type="Proteomes" id="UP000216107">
    <property type="component" value="Unassembled WGS sequence"/>
</dbReference>
<gene>
    <name evidence="7" type="ORF">BGI27_01075</name>
    <name evidence="8" type="ORF">CGU29_11460</name>
</gene>
<comment type="cofactor">
    <cofactor evidence="1">
        <name>Zn(2+)</name>
        <dbReference type="ChEBI" id="CHEBI:29105"/>
    </cofactor>
</comment>
<dbReference type="AlphaFoldDB" id="A0A272EQY4"/>
<dbReference type="Proteomes" id="UP000623509">
    <property type="component" value="Unassembled WGS sequence"/>
</dbReference>
<dbReference type="InterPro" id="IPR051013">
    <property type="entry name" value="MBL_superfamily_lactonases"/>
</dbReference>
<proteinExistence type="inferred from homology"/>
<protein>
    <submittedName>
        <fullName evidence="8">MBL fold metallo-hydrolase</fullName>
    </submittedName>
</protein>
<dbReference type="GO" id="GO:0016787">
    <property type="term" value="F:hydrolase activity"/>
    <property type="evidence" value="ECO:0007669"/>
    <property type="project" value="UniProtKB-KW"/>
</dbReference>
<evidence type="ECO:0000313" key="10">
    <source>
        <dbReference type="Proteomes" id="UP000623509"/>
    </source>
</evidence>
<reference evidence="8 9" key="2">
    <citation type="submission" date="2017-07" db="EMBL/GenBank/DDBJ databases">
        <title>Candidatus Dactylopiibacterium carminicum, a nitrogen-fixing symbiont of the cochineal insect Dactylopius coccus and Dactylopius opuntiae (Hemiptera: Coccoidea: Dactylopiidae).</title>
        <authorList>
            <person name="Vera A."/>
        </authorList>
    </citation>
    <scope>NUCLEOTIDE SEQUENCE [LARGE SCALE GENOMIC DNA]</scope>
    <source>
        <strain evidence="8 9">NFDCM</strain>
    </source>
</reference>
<dbReference type="EMBL" id="MDUX01000002">
    <property type="protein sequence ID" value="KAF7600723.1"/>
    <property type="molecule type" value="Genomic_DNA"/>
</dbReference>
<dbReference type="EMBL" id="NMRN01000037">
    <property type="protein sequence ID" value="PAS92482.1"/>
    <property type="molecule type" value="Genomic_DNA"/>
</dbReference>
<keyword evidence="5" id="KW-0862">Zinc</keyword>
<evidence type="ECO:0000256" key="2">
    <source>
        <dbReference type="ARBA" id="ARBA00007749"/>
    </source>
</evidence>
<evidence type="ECO:0000256" key="3">
    <source>
        <dbReference type="ARBA" id="ARBA00022723"/>
    </source>
</evidence>
<evidence type="ECO:0000313" key="7">
    <source>
        <dbReference type="EMBL" id="KAF7600723.1"/>
    </source>
</evidence>
<evidence type="ECO:0000259" key="6">
    <source>
        <dbReference type="SMART" id="SM00849"/>
    </source>
</evidence>
<accession>A0A272EQY4</accession>
<name>A0A272EQY4_9RHOO</name>
<comment type="similarity">
    <text evidence="2">Belongs to the metallo-beta-lactamase superfamily.</text>
</comment>
<keyword evidence="3" id="KW-0479">Metal-binding</keyword>
<dbReference type="Pfam" id="PF00753">
    <property type="entry name" value="Lactamase_B"/>
    <property type="match status" value="1"/>
</dbReference>
<evidence type="ECO:0000256" key="5">
    <source>
        <dbReference type="ARBA" id="ARBA00022833"/>
    </source>
</evidence>
<evidence type="ECO:0000256" key="1">
    <source>
        <dbReference type="ARBA" id="ARBA00001947"/>
    </source>
</evidence>
<dbReference type="GO" id="GO:0046872">
    <property type="term" value="F:metal ion binding"/>
    <property type="evidence" value="ECO:0007669"/>
    <property type="project" value="UniProtKB-KW"/>
</dbReference>
<dbReference type="InterPro" id="IPR036866">
    <property type="entry name" value="RibonucZ/Hydroxyglut_hydro"/>
</dbReference>
<dbReference type="PANTHER" id="PTHR42978">
    <property type="entry name" value="QUORUM-QUENCHING LACTONASE YTNP-RELATED-RELATED"/>
    <property type="match status" value="1"/>
</dbReference>
<keyword evidence="4 8" id="KW-0378">Hydrolase</keyword>
<evidence type="ECO:0000256" key="4">
    <source>
        <dbReference type="ARBA" id="ARBA00022801"/>
    </source>
</evidence>
<dbReference type="Gene3D" id="3.60.15.10">
    <property type="entry name" value="Ribonuclease Z/Hydroxyacylglutathione hydrolase-like"/>
    <property type="match status" value="1"/>
</dbReference>
<dbReference type="PANTHER" id="PTHR42978:SF2">
    <property type="entry name" value="102 KBASES UNSTABLE REGION: FROM 1 TO 119443"/>
    <property type="match status" value="1"/>
</dbReference>
<dbReference type="CDD" id="cd07730">
    <property type="entry name" value="metallo-hydrolase-like_MBL-fold"/>
    <property type="match status" value="1"/>
</dbReference>
<reference evidence="7 10" key="1">
    <citation type="submission" date="2016-08" db="EMBL/GenBank/DDBJ databases">
        <title>Candidatus Dactylopiibacterium carminicum genome sequence.</title>
        <authorList>
            <person name="Ramirez-Puebla S.T."/>
            <person name="Ormeno-Orrillo E."/>
            <person name="Vera-Ponce De Leon A."/>
            <person name="Luis L."/>
            <person name="Sanchez-Flores A."/>
            <person name="Monica R."/>
            <person name="Martinez-Romero E."/>
        </authorList>
    </citation>
    <scope>NUCLEOTIDE SEQUENCE [LARGE SCALE GENOMIC DNA]</scope>
    <source>
        <strain evidence="7">END1</strain>
    </source>
</reference>
<dbReference type="SUPFAM" id="SSF56281">
    <property type="entry name" value="Metallo-hydrolase/oxidoreductase"/>
    <property type="match status" value="1"/>
</dbReference>
<dbReference type="InterPro" id="IPR001279">
    <property type="entry name" value="Metallo-B-lactamas"/>
</dbReference>
<sequence length="282" mass="31111">MTRVSLEVLRVGACRHLECMAARGGRWRLVDFPALCGLIRHPTRGWLLYDTGYADHFFTATAGWPERLYRTALPVELPTNEILGTQLAAWNLRLADIGTLIVSHYHGDHIAGLRDFPAARFIALQADSAPFMALRGKRWRATLGGHLPGLLPDDYASRLTFAETCPLRDLPGWLAPFTQGFDLLGDGSLLGVPLPGHSHGQLGLFMPDADGRPVFLIADACWSLPALREGRPPAFPAMLLSAERQRFHHTFNALAGLAAREPAIALLPSHCPAAWQEYQNER</sequence>
<keyword evidence="10" id="KW-1185">Reference proteome</keyword>
<comment type="caution">
    <text evidence="8">The sequence shown here is derived from an EMBL/GenBank/DDBJ whole genome shotgun (WGS) entry which is preliminary data.</text>
</comment>
<evidence type="ECO:0000313" key="8">
    <source>
        <dbReference type="EMBL" id="PAS92482.1"/>
    </source>
</evidence>
<organism evidence="8 9">
    <name type="scientific">Candidatus Dactylopiibacterium carminicum</name>
    <dbReference type="NCBI Taxonomy" id="857335"/>
    <lineage>
        <taxon>Bacteria</taxon>
        <taxon>Pseudomonadati</taxon>
        <taxon>Pseudomonadota</taxon>
        <taxon>Betaproteobacteria</taxon>
        <taxon>Rhodocyclales</taxon>
        <taxon>Rhodocyclaceae</taxon>
        <taxon>Candidatus Dactylopiibacterium</taxon>
    </lineage>
</organism>
<dbReference type="SMART" id="SM00849">
    <property type="entry name" value="Lactamase_B"/>
    <property type="match status" value="1"/>
</dbReference>
<dbReference type="RefSeq" id="WP_095523071.1">
    <property type="nucleotide sequence ID" value="NZ_MDUX01000002.1"/>
</dbReference>